<dbReference type="Gene3D" id="2.60.40.640">
    <property type="match status" value="1"/>
</dbReference>
<dbReference type="GO" id="GO:0000935">
    <property type="term" value="C:division septum"/>
    <property type="evidence" value="ECO:0007669"/>
    <property type="project" value="TreeGrafter"/>
</dbReference>
<feature type="compositionally biased region" description="Polar residues" evidence="1">
    <location>
        <begin position="754"/>
        <end position="765"/>
    </location>
</feature>
<feature type="region of interest" description="Disordered" evidence="1">
    <location>
        <begin position="687"/>
        <end position="765"/>
    </location>
</feature>
<feature type="region of interest" description="Disordered" evidence="1">
    <location>
        <begin position="432"/>
        <end position="464"/>
    </location>
</feature>
<feature type="compositionally biased region" description="Polar residues" evidence="1">
    <location>
        <begin position="808"/>
        <end position="819"/>
    </location>
</feature>
<dbReference type="STRING" id="1280837.A0A316VLS5"/>
<organism evidence="3 4">
    <name type="scientific">Meira miltonrushii</name>
    <dbReference type="NCBI Taxonomy" id="1280837"/>
    <lineage>
        <taxon>Eukaryota</taxon>
        <taxon>Fungi</taxon>
        <taxon>Dikarya</taxon>
        <taxon>Basidiomycota</taxon>
        <taxon>Ustilaginomycotina</taxon>
        <taxon>Exobasidiomycetes</taxon>
        <taxon>Exobasidiales</taxon>
        <taxon>Brachybasidiaceae</taxon>
        <taxon>Meira</taxon>
    </lineage>
</organism>
<feature type="compositionally biased region" description="Low complexity" evidence="1">
    <location>
        <begin position="733"/>
        <end position="745"/>
    </location>
</feature>
<feature type="region of interest" description="Disordered" evidence="1">
    <location>
        <begin position="563"/>
        <end position="590"/>
    </location>
</feature>
<accession>A0A316VLS5</accession>
<dbReference type="InterPro" id="IPR011022">
    <property type="entry name" value="Arrestin_C-like"/>
</dbReference>
<dbReference type="RefSeq" id="XP_025356817.1">
    <property type="nucleotide sequence ID" value="XM_025501529.1"/>
</dbReference>
<dbReference type="PANTHER" id="PTHR36419">
    <property type="entry name" value="ARRESTIN FAMILY PROTEIN 1"/>
    <property type="match status" value="1"/>
</dbReference>
<feature type="compositionally biased region" description="Basic and acidic residues" evidence="1">
    <location>
        <begin position="709"/>
        <end position="725"/>
    </location>
</feature>
<keyword evidence="4" id="KW-1185">Reference proteome</keyword>
<name>A0A316VLS5_9BASI</name>
<dbReference type="OrthoDB" id="4001642at2759"/>
<dbReference type="InterPro" id="IPR014752">
    <property type="entry name" value="Arrestin-like_C"/>
</dbReference>
<dbReference type="AlphaFoldDB" id="A0A316VLS5"/>
<feature type="region of interest" description="Disordered" evidence="1">
    <location>
        <begin position="525"/>
        <end position="545"/>
    </location>
</feature>
<feature type="region of interest" description="Disordered" evidence="1">
    <location>
        <begin position="788"/>
        <end position="831"/>
    </location>
</feature>
<dbReference type="SMART" id="SM01017">
    <property type="entry name" value="Arrestin_C"/>
    <property type="match status" value="1"/>
</dbReference>
<feature type="region of interest" description="Disordered" evidence="1">
    <location>
        <begin position="363"/>
        <end position="398"/>
    </location>
</feature>
<feature type="region of interest" description="Disordered" evidence="1">
    <location>
        <begin position="242"/>
        <end position="261"/>
    </location>
</feature>
<dbReference type="InParanoid" id="A0A316VLS5"/>
<dbReference type="InterPro" id="IPR053060">
    <property type="entry name" value="Cytokinesis_Signaling_Reg"/>
</dbReference>
<dbReference type="EMBL" id="KZ819602">
    <property type="protein sequence ID" value="PWN36515.1"/>
    <property type="molecule type" value="Genomic_DNA"/>
</dbReference>
<sequence>MSSQGKLSIRPLPHLDFVLGWPGIAPNKEASRNAAHIAGNVEVRLGSKGMKASWLRIELRKIETVPGGENWGELIGSGPIDVWSARSGTGKGDREQDPDGTCWEVLKTNDFPFRINIPEALPPSARLDKICGLQYEVVTSLCVKTKKGFMRKEDTSSVMQSVQPITLDKHEMHSTWPAYNIPDTHTGERDSMRAKLRRERYCYAPGDKIRVKVIVQSNRVEPAKLKSVAVTIKETVTFHGVKPSKKSMTSNSSSAQPSMQRVEVVTQKAKQIGKKIYKGDSKDYDIELVIPKNHALMSISTAKHIEVSYTMRLYVDISKSPIVIDHVPMMMTTFPRQASLSLMKKIGFVEGLSERDMLIDDDFDDASTSRGVSRSTRPIPSRSLSYAGSSSTGGGGYENALLQRRDTVMTNATGGMAGRGVPGQLYNFGNYGPPPLPTSSPAPFYAAEGPRPAFAGPGDGDDQQLSEQERNALYHHSNDPRNAMAMGVDYGAVASLEPTRSSFLPSRGPTDSPARFSFAGFPSSATPISRPSTANAVPNSAAANAAAEEEKERLYLRARLQAERNQRRADEARAALAAGSTRDIDSANTLPASESEKLRLWERARREAELYQRSFSEGANFPAEESANNSRMHTPALPRVDEDASSGEGPPGGYPNSPENRLQRPMSMQHDNRNSAMFWLDNPTMAAAGAPAPSKNNQGQTYPSYASAEDEKRRLYEQAKAETDAHMQAQDQSVASSSNMTPSSSANMGDVPSYSASVSGSHTNGLSEKEQMKRFYAAQDAVNQYQARLDEEGESGASVNPPKFDVSGMSSNLQQSQPLSEKEQMARYHAAQAEVQRHLANSYDSNGLASSSGSTVQNNPAPQPQPLGEKEQLARYHAAQAEVERFTSQQATSPAPAAIVVASGSNGSTVPANTGTSNLSEKEQMRQYWEARDREAQKNNQAAAVAAAQASSPQSTHMMASPRPVYAPNFHGLPFTAPSDVRASPATTPLPQGPFVNAPLSNGAVKPRVVSYTPTTQHSQQSQQQHSRSQSNAPTVSSLGIPPLSRLSLNHRGGTPSPFEGPWAPKIASPAWEDESGNDASNDSDAVPPPLPPKTMLSHS</sequence>
<feature type="compositionally biased region" description="Low complexity" evidence="1">
    <location>
        <begin position="1017"/>
        <end position="1031"/>
    </location>
</feature>
<dbReference type="SUPFAM" id="SSF81296">
    <property type="entry name" value="E set domains"/>
    <property type="match status" value="1"/>
</dbReference>
<dbReference type="Pfam" id="PF02752">
    <property type="entry name" value="Arrestin_C"/>
    <property type="match status" value="1"/>
</dbReference>
<dbReference type="GO" id="GO:0000917">
    <property type="term" value="P:division septum assembly"/>
    <property type="evidence" value="ECO:0007669"/>
    <property type="project" value="TreeGrafter"/>
</dbReference>
<gene>
    <name evidence="3" type="ORF">FA14DRAFT_186728</name>
</gene>
<dbReference type="Proteomes" id="UP000245771">
    <property type="component" value="Unassembled WGS sequence"/>
</dbReference>
<feature type="region of interest" description="Disordered" evidence="1">
    <location>
        <begin position="978"/>
        <end position="1100"/>
    </location>
</feature>
<reference evidence="3 4" key="1">
    <citation type="journal article" date="2018" name="Mol. Biol. Evol.">
        <title>Broad Genomic Sampling Reveals a Smut Pathogenic Ancestry of the Fungal Clade Ustilaginomycotina.</title>
        <authorList>
            <person name="Kijpornyongpan T."/>
            <person name="Mondo S.J."/>
            <person name="Barry K."/>
            <person name="Sandor L."/>
            <person name="Lee J."/>
            <person name="Lipzen A."/>
            <person name="Pangilinan J."/>
            <person name="LaButti K."/>
            <person name="Hainaut M."/>
            <person name="Henrissat B."/>
            <person name="Grigoriev I.V."/>
            <person name="Spatafora J.W."/>
            <person name="Aime M.C."/>
        </authorList>
    </citation>
    <scope>NUCLEOTIDE SEQUENCE [LARGE SCALE GENOMIC DNA]</scope>
    <source>
        <strain evidence="3 4">MCA 3882</strain>
    </source>
</reference>
<feature type="compositionally biased region" description="Polar residues" evidence="1">
    <location>
        <begin position="843"/>
        <end position="860"/>
    </location>
</feature>
<dbReference type="GeneID" id="37023310"/>
<evidence type="ECO:0000313" key="4">
    <source>
        <dbReference type="Proteomes" id="UP000245771"/>
    </source>
</evidence>
<feature type="region of interest" description="Disordered" evidence="1">
    <location>
        <begin position="617"/>
        <end position="665"/>
    </location>
</feature>
<evidence type="ECO:0000259" key="2">
    <source>
        <dbReference type="SMART" id="SM01017"/>
    </source>
</evidence>
<dbReference type="InterPro" id="IPR014756">
    <property type="entry name" value="Ig_E-set"/>
</dbReference>
<feature type="compositionally biased region" description="Low complexity" evidence="1">
    <location>
        <begin position="381"/>
        <end position="390"/>
    </location>
</feature>
<dbReference type="PANTHER" id="PTHR36419:SF1">
    <property type="entry name" value="RHO1 GEF LOCALIZING PROTEIN 1"/>
    <property type="match status" value="1"/>
</dbReference>
<feature type="region of interest" description="Disordered" evidence="1">
    <location>
        <begin position="843"/>
        <end position="867"/>
    </location>
</feature>
<proteinExistence type="predicted"/>
<evidence type="ECO:0000256" key="1">
    <source>
        <dbReference type="SAM" id="MobiDB-lite"/>
    </source>
</evidence>
<protein>
    <recommendedName>
        <fullName evidence="2">Arrestin C-terminal-like domain-containing protein</fullName>
    </recommendedName>
</protein>
<feature type="domain" description="Arrestin C-terminal-like" evidence="2">
    <location>
        <begin position="188"/>
        <end position="329"/>
    </location>
</feature>
<feature type="compositionally biased region" description="Polar residues" evidence="1">
    <location>
        <begin position="366"/>
        <end position="378"/>
    </location>
</feature>
<feature type="compositionally biased region" description="Basic and acidic residues" evidence="1">
    <location>
        <begin position="563"/>
        <end position="573"/>
    </location>
</feature>
<feature type="compositionally biased region" description="Polar residues" evidence="1">
    <location>
        <begin position="694"/>
        <end position="704"/>
    </location>
</feature>
<evidence type="ECO:0000313" key="3">
    <source>
        <dbReference type="EMBL" id="PWN36515.1"/>
    </source>
</evidence>
<feature type="compositionally biased region" description="Low complexity" evidence="1">
    <location>
        <begin position="534"/>
        <end position="545"/>
    </location>
</feature>